<accession>A0A1S1U9F1</accession>
<dbReference type="InterPro" id="IPR003737">
    <property type="entry name" value="GlcNAc_PI_deacetylase-related"/>
</dbReference>
<dbReference type="Proteomes" id="UP000179840">
    <property type="component" value="Unassembled WGS sequence"/>
</dbReference>
<gene>
    <name evidence="1" type="ORF">AKG95_07295</name>
</gene>
<dbReference type="Pfam" id="PF02585">
    <property type="entry name" value="PIG-L"/>
    <property type="match status" value="1"/>
</dbReference>
<dbReference type="SUPFAM" id="SSF102588">
    <property type="entry name" value="LmbE-like"/>
    <property type="match status" value="1"/>
</dbReference>
<proteinExistence type="predicted"/>
<dbReference type="RefSeq" id="WP_071076230.1">
    <property type="nucleotide sequence ID" value="NZ_LFKP01000005.1"/>
</dbReference>
<dbReference type="InterPro" id="IPR024078">
    <property type="entry name" value="LmbE-like_dom_sf"/>
</dbReference>
<evidence type="ECO:0000313" key="2">
    <source>
        <dbReference type="Proteomes" id="UP000179840"/>
    </source>
</evidence>
<comment type="caution">
    <text evidence="1">The sequence shown here is derived from an EMBL/GenBank/DDBJ whole genome shotgun (WGS) entry which is preliminary data.</text>
</comment>
<protein>
    <submittedName>
        <fullName evidence="1">Acetylglucosaminylphosphatidylinositol deacetylase</fullName>
    </submittedName>
</protein>
<reference evidence="1 2" key="1">
    <citation type="submission" date="2015-06" db="EMBL/GenBank/DDBJ databases">
        <title>Draft genome sequencing of a biphenyl-degrading bacterium, Janthinobacterium lividum MEG1.</title>
        <authorList>
            <person name="Shimodaira J."/>
            <person name="Hatta T."/>
        </authorList>
    </citation>
    <scope>NUCLEOTIDE SEQUENCE [LARGE SCALE GENOMIC DNA]</scope>
    <source>
        <strain evidence="1 2">MEG1</strain>
    </source>
</reference>
<dbReference type="PANTHER" id="PTHR12993:SF29">
    <property type="entry name" value="BLR3841 PROTEIN"/>
    <property type="match status" value="1"/>
</dbReference>
<dbReference type="GO" id="GO:0016811">
    <property type="term" value="F:hydrolase activity, acting on carbon-nitrogen (but not peptide) bonds, in linear amides"/>
    <property type="evidence" value="ECO:0007669"/>
    <property type="project" value="TreeGrafter"/>
</dbReference>
<dbReference type="Gene3D" id="3.40.50.10320">
    <property type="entry name" value="LmbE-like"/>
    <property type="match status" value="1"/>
</dbReference>
<dbReference type="AlphaFoldDB" id="A0A1S1U9F1"/>
<evidence type="ECO:0000313" key="1">
    <source>
        <dbReference type="EMBL" id="OHV97087.1"/>
    </source>
</evidence>
<name>A0A1S1U9F1_9BURK</name>
<sequence length="256" mass="27556">MLAQSDRQARRIEGSGTPDQVWLSWPGLNDLPGIDAHALVPPGTRAVIVAPHPDDEILACGGLLQLLAAQGSQLLLIAVTDGDASHPDSPLWPQERLRQVRPQESAQALATLGLASPAWLRLQLPDGGVAGMTPQLSATLAAQLRPGDRVFTTWRLDGHPDHDACGRACAAACAASGAALVEMPVWGWHWAAPGDMRVPWHRARRLPLPAPILQRKRAALRCFASQMQDDPSTGRPAIVAGDALQRLLHAWEVYFL</sequence>
<organism evidence="1 2">
    <name type="scientific">Janthinobacterium lividum</name>
    <dbReference type="NCBI Taxonomy" id="29581"/>
    <lineage>
        <taxon>Bacteria</taxon>
        <taxon>Pseudomonadati</taxon>
        <taxon>Pseudomonadota</taxon>
        <taxon>Betaproteobacteria</taxon>
        <taxon>Burkholderiales</taxon>
        <taxon>Oxalobacteraceae</taxon>
        <taxon>Janthinobacterium</taxon>
    </lineage>
</organism>
<dbReference type="EMBL" id="LFKP01000005">
    <property type="protein sequence ID" value="OHV97087.1"/>
    <property type="molecule type" value="Genomic_DNA"/>
</dbReference>
<dbReference type="PANTHER" id="PTHR12993">
    <property type="entry name" value="N-ACETYLGLUCOSAMINYL-PHOSPHATIDYLINOSITOL DE-N-ACETYLASE-RELATED"/>
    <property type="match status" value="1"/>
</dbReference>